<dbReference type="Proteomes" id="UP000298652">
    <property type="component" value="Chromosome 4"/>
</dbReference>
<feature type="signal peptide" evidence="1">
    <location>
        <begin position="1"/>
        <end position="27"/>
    </location>
</feature>
<keyword evidence="1" id="KW-0732">Signal</keyword>
<keyword evidence="3" id="KW-1185">Reference proteome</keyword>
<reference evidence="2" key="1">
    <citation type="submission" date="2019-03" db="EMBL/GenBank/DDBJ databases">
        <title>WGS assembly of Setaria viridis.</title>
        <authorList>
            <person name="Huang P."/>
            <person name="Jenkins J."/>
            <person name="Grimwood J."/>
            <person name="Barry K."/>
            <person name="Healey A."/>
            <person name="Mamidi S."/>
            <person name="Sreedasyam A."/>
            <person name="Shu S."/>
            <person name="Feldman M."/>
            <person name="Wu J."/>
            <person name="Yu Y."/>
            <person name="Chen C."/>
            <person name="Johnson J."/>
            <person name="Rokhsar D."/>
            <person name="Baxter I."/>
            <person name="Schmutz J."/>
            <person name="Brutnell T."/>
            <person name="Kellogg E."/>
        </authorList>
    </citation>
    <scope>NUCLEOTIDE SEQUENCE [LARGE SCALE GENOMIC DNA]</scope>
</reference>
<organism evidence="2 3">
    <name type="scientific">Setaria viridis</name>
    <name type="common">Green bristlegrass</name>
    <name type="synonym">Setaria italica subsp. viridis</name>
    <dbReference type="NCBI Taxonomy" id="4556"/>
    <lineage>
        <taxon>Eukaryota</taxon>
        <taxon>Viridiplantae</taxon>
        <taxon>Streptophyta</taxon>
        <taxon>Embryophyta</taxon>
        <taxon>Tracheophyta</taxon>
        <taxon>Spermatophyta</taxon>
        <taxon>Magnoliopsida</taxon>
        <taxon>Liliopsida</taxon>
        <taxon>Poales</taxon>
        <taxon>Poaceae</taxon>
        <taxon>PACMAD clade</taxon>
        <taxon>Panicoideae</taxon>
        <taxon>Panicodae</taxon>
        <taxon>Paniceae</taxon>
        <taxon>Cenchrinae</taxon>
        <taxon>Setaria</taxon>
    </lineage>
</organism>
<feature type="chain" id="PRO_5020595146" description="Secreted protein" evidence="1">
    <location>
        <begin position="28"/>
        <end position="124"/>
    </location>
</feature>
<gene>
    <name evidence="2" type="ORF">SEVIR_4G289200v2</name>
</gene>
<evidence type="ECO:0008006" key="4">
    <source>
        <dbReference type="Google" id="ProtNLM"/>
    </source>
</evidence>
<dbReference type="Gramene" id="TKW23393">
    <property type="protein sequence ID" value="TKW23393"/>
    <property type="gene ID" value="SEVIR_4G289200v2"/>
</dbReference>
<evidence type="ECO:0000313" key="2">
    <source>
        <dbReference type="EMBL" id="TKW23393.1"/>
    </source>
</evidence>
<sequence length="124" mass="13371">MNLSPRCSITHSCALWLLLILTRCSWSRDTRGVARAGVRPGGHGTCPRSCRRHCSSGRRTATPQRLCSGVSPPTAAATVMQMQHALKLLLGALLDHPDIMFAVPGVPVRGCRRAEQRWSISGAG</sequence>
<name>A0A4U6V777_SETVI</name>
<evidence type="ECO:0000313" key="3">
    <source>
        <dbReference type="Proteomes" id="UP000298652"/>
    </source>
</evidence>
<proteinExistence type="predicted"/>
<dbReference type="EMBL" id="CM016555">
    <property type="protein sequence ID" value="TKW23393.1"/>
    <property type="molecule type" value="Genomic_DNA"/>
</dbReference>
<evidence type="ECO:0000256" key="1">
    <source>
        <dbReference type="SAM" id="SignalP"/>
    </source>
</evidence>
<accession>A0A4U6V777</accession>
<dbReference type="AlphaFoldDB" id="A0A4U6V777"/>
<protein>
    <recommendedName>
        <fullName evidence="4">Secreted protein</fullName>
    </recommendedName>
</protein>